<dbReference type="AlphaFoldDB" id="A0A1G1VN10"/>
<dbReference type="EMBL" id="MHCH01000039">
    <property type="protein sequence ID" value="OGY16743.1"/>
    <property type="molecule type" value="Genomic_DNA"/>
</dbReference>
<dbReference type="STRING" id="1797589.A2784_04630"/>
<accession>A0A1G1VN10</accession>
<dbReference type="Proteomes" id="UP000177324">
    <property type="component" value="Unassembled WGS sequence"/>
</dbReference>
<reference evidence="1 2" key="1">
    <citation type="journal article" date="2016" name="Nat. Commun.">
        <title>Thousands of microbial genomes shed light on interconnected biogeochemical processes in an aquifer system.</title>
        <authorList>
            <person name="Anantharaman K."/>
            <person name="Brown C.T."/>
            <person name="Hug L.A."/>
            <person name="Sharon I."/>
            <person name="Castelle C.J."/>
            <person name="Probst A.J."/>
            <person name="Thomas B.C."/>
            <person name="Singh A."/>
            <person name="Wilkins M.J."/>
            <person name="Karaoz U."/>
            <person name="Brodie E.L."/>
            <person name="Williams K.H."/>
            <person name="Hubbard S.S."/>
            <person name="Banfield J.F."/>
        </authorList>
    </citation>
    <scope>NUCLEOTIDE SEQUENCE [LARGE SCALE GENOMIC DNA]</scope>
</reference>
<gene>
    <name evidence="1" type="ORF">A2784_04630</name>
</gene>
<comment type="caution">
    <text evidence="1">The sequence shown here is derived from an EMBL/GenBank/DDBJ whole genome shotgun (WGS) entry which is preliminary data.</text>
</comment>
<evidence type="ECO:0000313" key="2">
    <source>
        <dbReference type="Proteomes" id="UP000177324"/>
    </source>
</evidence>
<name>A0A1G1VN10_9BACT</name>
<protein>
    <submittedName>
        <fullName evidence="1">Uncharacterized protein</fullName>
    </submittedName>
</protein>
<evidence type="ECO:0000313" key="1">
    <source>
        <dbReference type="EMBL" id="OGY16743.1"/>
    </source>
</evidence>
<sequence length="113" mass="12614">MSEPFETSPGKGFHNLIGKLVVSDETWREFLVKPGQVFAEYGIDMSEEEKVALRKGIADVISAERHQGPKSEVLQLILEHASDTLAHISGKEPSASAIITVAEELRRWQQEQE</sequence>
<organism evidence="1 2">
    <name type="scientific">Candidatus Chisholmbacteria bacterium RIFCSPHIGHO2_01_FULL_48_12</name>
    <dbReference type="NCBI Taxonomy" id="1797589"/>
    <lineage>
        <taxon>Bacteria</taxon>
        <taxon>Candidatus Chisholmiibacteriota</taxon>
    </lineage>
</organism>
<proteinExistence type="predicted"/>